<evidence type="ECO:0000256" key="1">
    <source>
        <dbReference type="ARBA" id="ARBA00004429"/>
    </source>
</evidence>
<dbReference type="GO" id="GO:0022857">
    <property type="term" value="F:transmembrane transporter activity"/>
    <property type="evidence" value="ECO:0007669"/>
    <property type="project" value="TreeGrafter"/>
</dbReference>
<dbReference type="InterPro" id="IPR010656">
    <property type="entry name" value="DctM"/>
</dbReference>
<feature type="non-terminal residue" evidence="9">
    <location>
        <position position="168"/>
    </location>
</feature>
<dbReference type="EMBL" id="BARU01044551">
    <property type="protein sequence ID" value="GAH78857.1"/>
    <property type="molecule type" value="Genomic_DNA"/>
</dbReference>
<feature type="transmembrane region" description="Helical" evidence="7">
    <location>
        <begin position="116"/>
        <end position="142"/>
    </location>
</feature>
<evidence type="ECO:0000256" key="3">
    <source>
        <dbReference type="ARBA" id="ARBA00022519"/>
    </source>
</evidence>
<evidence type="ECO:0000256" key="2">
    <source>
        <dbReference type="ARBA" id="ARBA00022475"/>
    </source>
</evidence>
<evidence type="ECO:0000256" key="6">
    <source>
        <dbReference type="ARBA" id="ARBA00023136"/>
    </source>
</evidence>
<evidence type="ECO:0000313" key="9">
    <source>
        <dbReference type="EMBL" id="GAH78857.1"/>
    </source>
</evidence>
<keyword evidence="5 7" id="KW-1133">Transmembrane helix</keyword>
<keyword evidence="2" id="KW-1003">Cell membrane</keyword>
<gene>
    <name evidence="9" type="ORF">S03H2_67908</name>
</gene>
<accession>X1IAY8</accession>
<feature type="transmembrane region" description="Helical" evidence="7">
    <location>
        <begin position="148"/>
        <end position="167"/>
    </location>
</feature>
<organism evidence="9">
    <name type="scientific">marine sediment metagenome</name>
    <dbReference type="NCBI Taxonomy" id="412755"/>
    <lineage>
        <taxon>unclassified sequences</taxon>
        <taxon>metagenomes</taxon>
        <taxon>ecological metagenomes</taxon>
    </lineage>
</organism>
<dbReference type="AlphaFoldDB" id="X1IAY8"/>
<evidence type="ECO:0000256" key="7">
    <source>
        <dbReference type="SAM" id="Phobius"/>
    </source>
</evidence>
<evidence type="ECO:0000256" key="5">
    <source>
        <dbReference type="ARBA" id="ARBA00022989"/>
    </source>
</evidence>
<keyword evidence="3" id="KW-0997">Cell inner membrane</keyword>
<evidence type="ECO:0000259" key="8">
    <source>
        <dbReference type="Pfam" id="PF06808"/>
    </source>
</evidence>
<keyword evidence="4 7" id="KW-0812">Transmembrane</keyword>
<proteinExistence type="predicted"/>
<comment type="caution">
    <text evidence="9">The sequence shown here is derived from an EMBL/GenBank/DDBJ whole genome shotgun (WGS) entry which is preliminary data.</text>
</comment>
<dbReference type="PANTHER" id="PTHR33362:SF5">
    <property type="entry name" value="C4-DICARBOXYLATE TRAP TRANSPORTER LARGE PERMEASE PROTEIN DCTM"/>
    <property type="match status" value="1"/>
</dbReference>
<sequence>ILEEKSFSWRERITSLKEIWPLAILALVVLGGIFTGIFTVTEGAAIGCVGALLIGIWNQGFRKFGLTDSLRETAHTTAMVFIIIIGALFFGRFLAVSQIPLYLSEFLASVAMPREVIIVGIFAMFFLMGMLIIPTGIMAITLPVVFPIVLYLGYNPIWFGVIMMNTIA</sequence>
<keyword evidence="6 7" id="KW-0472">Membrane</keyword>
<comment type="subcellular location">
    <subcellularLocation>
        <location evidence="1">Cell inner membrane</location>
        <topology evidence="1">Multi-pass membrane protein</topology>
    </subcellularLocation>
</comment>
<name>X1IAY8_9ZZZZ</name>
<evidence type="ECO:0000256" key="4">
    <source>
        <dbReference type="ARBA" id="ARBA00022692"/>
    </source>
</evidence>
<dbReference type="Pfam" id="PF06808">
    <property type="entry name" value="DctM"/>
    <property type="match status" value="1"/>
</dbReference>
<dbReference type="PANTHER" id="PTHR33362">
    <property type="entry name" value="SIALIC ACID TRAP TRANSPORTER PERMEASE PROTEIN SIAT-RELATED"/>
    <property type="match status" value="1"/>
</dbReference>
<dbReference type="GO" id="GO:0005886">
    <property type="term" value="C:plasma membrane"/>
    <property type="evidence" value="ECO:0007669"/>
    <property type="project" value="UniProtKB-SubCell"/>
</dbReference>
<feature type="domain" description="TRAP C4-dicarboxylate transport system permease DctM subunit" evidence="8">
    <location>
        <begin position="4"/>
        <end position="164"/>
    </location>
</feature>
<dbReference type="InterPro" id="IPR004681">
    <property type="entry name" value="TRAP_DctM"/>
</dbReference>
<feature type="transmembrane region" description="Helical" evidence="7">
    <location>
        <begin position="74"/>
        <end position="95"/>
    </location>
</feature>
<feature type="non-terminal residue" evidence="9">
    <location>
        <position position="1"/>
    </location>
</feature>
<feature type="transmembrane region" description="Helical" evidence="7">
    <location>
        <begin position="21"/>
        <end position="54"/>
    </location>
</feature>
<protein>
    <recommendedName>
        <fullName evidence="8">TRAP C4-dicarboxylate transport system permease DctM subunit domain-containing protein</fullName>
    </recommendedName>
</protein>
<reference evidence="9" key="1">
    <citation type="journal article" date="2014" name="Front. Microbiol.">
        <title>High frequency of phylogenetically diverse reductive dehalogenase-homologous genes in deep subseafloor sedimentary metagenomes.</title>
        <authorList>
            <person name="Kawai M."/>
            <person name="Futagami T."/>
            <person name="Toyoda A."/>
            <person name="Takaki Y."/>
            <person name="Nishi S."/>
            <person name="Hori S."/>
            <person name="Arai W."/>
            <person name="Tsubouchi T."/>
            <person name="Morono Y."/>
            <person name="Uchiyama I."/>
            <person name="Ito T."/>
            <person name="Fujiyama A."/>
            <person name="Inagaki F."/>
            <person name="Takami H."/>
        </authorList>
    </citation>
    <scope>NUCLEOTIDE SEQUENCE</scope>
    <source>
        <strain evidence="9">Expedition CK06-06</strain>
    </source>
</reference>